<dbReference type="InParanoid" id="A0A177CU84"/>
<gene>
    <name evidence="1" type="ORF">CC84DRAFT_1238431</name>
</gene>
<dbReference type="AlphaFoldDB" id="A0A177CU84"/>
<organism evidence="1 2">
    <name type="scientific">Paraphaeosphaeria sporulosa</name>
    <dbReference type="NCBI Taxonomy" id="1460663"/>
    <lineage>
        <taxon>Eukaryota</taxon>
        <taxon>Fungi</taxon>
        <taxon>Dikarya</taxon>
        <taxon>Ascomycota</taxon>
        <taxon>Pezizomycotina</taxon>
        <taxon>Dothideomycetes</taxon>
        <taxon>Pleosporomycetidae</taxon>
        <taxon>Pleosporales</taxon>
        <taxon>Massarineae</taxon>
        <taxon>Didymosphaeriaceae</taxon>
        <taxon>Paraphaeosphaeria</taxon>
    </lineage>
</organism>
<keyword evidence="2" id="KW-1185">Reference proteome</keyword>
<evidence type="ECO:0008006" key="3">
    <source>
        <dbReference type="Google" id="ProtNLM"/>
    </source>
</evidence>
<dbReference type="GeneID" id="28767425"/>
<dbReference type="Gene3D" id="3.40.50.1820">
    <property type="entry name" value="alpha/beta hydrolase"/>
    <property type="match status" value="1"/>
</dbReference>
<dbReference type="PANTHER" id="PTHR42044">
    <property type="entry name" value="DUF676 DOMAIN-CONTAINING PROTEIN-RELATED"/>
    <property type="match status" value="1"/>
</dbReference>
<protein>
    <recommendedName>
        <fullName evidence="3">DUF676 domain-containing protein</fullName>
    </recommendedName>
</protein>
<proteinExistence type="predicted"/>
<dbReference type="InterPro" id="IPR029058">
    <property type="entry name" value="AB_hydrolase_fold"/>
</dbReference>
<dbReference type="PANTHER" id="PTHR42044:SF2">
    <property type="entry name" value="DUF676 DOMAIN-CONTAINING PROTEIN"/>
    <property type="match status" value="1"/>
</dbReference>
<reference evidence="1 2" key="1">
    <citation type="submission" date="2016-05" db="EMBL/GenBank/DDBJ databases">
        <title>Comparative analysis of secretome profiles of manganese(II)-oxidizing ascomycete fungi.</title>
        <authorList>
            <consortium name="DOE Joint Genome Institute"/>
            <person name="Zeiner C.A."/>
            <person name="Purvine S.O."/>
            <person name="Zink E.M."/>
            <person name="Wu S."/>
            <person name="Pasa-Tolic L."/>
            <person name="Chaput D.L."/>
            <person name="Haridas S."/>
            <person name="Grigoriev I.V."/>
            <person name="Santelli C.M."/>
            <person name="Hansel C.M."/>
        </authorList>
    </citation>
    <scope>NUCLEOTIDE SEQUENCE [LARGE SCALE GENOMIC DNA]</scope>
    <source>
        <strain evidence="1 2">AP3s5-JAC2a</strain>
    </source>
</reference>
<evidence type="ECO:0000313" key="1">
    <source>
        <dbReference type="EMBL" id="OAG11105.1"/>
    </source>
</evidence>
<accession>A0A177CU84</accession>
<name>A0A177CU84_9PLEO</name>
<sequence length="405" mass="44966">MPTLATLIGGLSTINNTVTSNEINKATLALIWRDSAELGKFLVGLLDPIKCYVLANSGSGIAAPSEEHGTDNELDLTDPMNRHAVICQFQRLVRSVVFILTNMTQDTIQAIDIIPQTKLLSDDQTPGDIMEPSSPTSAMMPQEKWIFVNGIAGELWWLKVACRKLATKYRRDVTGVFNRGDGILWDLIECAGERSLHGSERAASQRQLIQRTASSNNAQVALRSKLEEALAAEGDEKIVVIAHSQGCLLLRLALEDILVGRTSFFPASTRTESDLETYAWARQKMRSQLYVFTFGNPSVDWRLETTDITQSEFGTYISRQDPAYLSSYVYRTEHFANDQDFVAKLGVLSSSRPADSGYSNVFINDRPTWIGHLFGTQYSLDPTHYQPNGQISRLLTCVPGQPIPV</sequence>
<dbReference type="SUPFAM" id="SSF53474">
    <property type="entry name" value="alpha/beta-Hydrolases"/>
    <property type="match status" value="1"/>
</dbReference>
<dbReference type="Proteomes" id="UP000077069">
    <property type="component" value="Unassembled WGS sequence"/>
</dbReference>
<evidence type="ECO:0000313" key="2">
    <source>
        <dbReference type="Proteomes" id="UP000077069"/>
    </source>
</evidence>
<dbReference type="EMBL" id="KV441549">
    <property type="protein sequence ID" value="OAG11105.1"/>
    <property type="molecule type" value="Genomic_DNA"/>
</dbReference>
<dbReference type="OrthoDB" id="202545at2759"/>
<dbReference type="STRING" id="1460663.A0A177CU84"/>
<dbReference type="RefSeq" id="XP_018041470.1">
    <property type="nucleotide sequence ID" value="XM_018183939.1"/>
</dbReference>